<dbReference type="Proteomes" id="UP000182985">
    <property type="component" value="Unassembled WGS sequence"/>
</dbReference>
<dbReference type="InterPro" id="IPR013149">
    <property type="entry name" value="ADH-like_C"/>
</dbReference>
<evidence type="ECO:0000256" key="6">
    <source>
        <dbReference type="RuleBase" id="RU361277"/>
    </source>
</evidence>
<keyword evidence="5" id="KW-0560">Oxidoreductase</keyword>
<dbReference type="RefSeq" id="WP_071632257.1">
    <property type="nucleotide sequence ID" value="NZ_MOEC01000013.1"/>
</dbReference>
<dbReference type="GO" id="GO:0008270">
    <property type="term" value="F:zinc ion binding"/>
    <property type="evidence" value="ECO:0007669"/>
    <property type="project" value="InterPro"/>
</dbReference>
<evidence type="ECO:0000313" key="8">
    <source>
        <dbReference type="EMBL" id="OIS92789.1"/>
    </source>
</evidence>
<evidence type="ECO:0000256" key="3">
    <source>
        <dbReference type="ARBA" id="ARBA00022723"/>
    </source>
</evidence>
<dbReference type="PROSITE" id="PS00059">
    <property type="entry name" value="ADH_ZINC"/>
    <property type="match status" value="1"/>
</dbReference>
<dbReference type="Gene3D" id="3.40.50.720">
    <property type="entry name" value="NAD(P)-binding Rossmann-like Domain"/>
    <property type="match status" value="1"/>
</dbReference>
<protein>
    <submittedName>
        <fullName evidence="8">NAD(P)-dependent alcohol dehydrogenase</fullName>
    </submittedName>
</protein>
<reference evidence="8 9" key="1">
    <citation type="submission" date="2016-10" db="EMBL/GenBank/DDBJ databases">
        <title>The Draft Genome Sequence of the Potato Rhizosphere Bacteria Ochrobactrum sp. IPA7.2.</title>
        <authorList>
            <person name="Gogoleva N.E."/>
            <person name="Khlopko Y.A."/>
            <person name="Burygin G.L."/>
            <person name="Plotnikov A.O."/>
        </authorList>
    </citation>
    <scope>NUCLEOTIDE SEQUENCE [LARGE SCALE GENOMIC DNA]</scope>
    <source>
        <strain evidence="8 9">IPA7.2</strain>
    </source>
</reference>
<evidence type="ECO:0000259" key="7">
    <source>
        <dbReference type="SMART" id="SM00829"/>
    </source>
</evidence>
<dbReference type="PANTHER" id="PTHR43161">
    <property type="entry name" value="SORBITOL DEHYDROGENASE"/>
    <property type="match status" value="1"/>
</dbReference>
<dbReference type="InterPro" id="IPR013154">
    <property type="entry name" value="ADH-like_N"/>
</dbReference>
<dbReference type="PANTHER" id="PTHR43161:SF9">
    <property type="entry name" value="SORBITOL DEHYDROGENASE"/>
    <property type="match status" value="1"/>
</dbReference>
<comment type="similarity">
    <text evidence="2 6">Belongs to the zinc-containing alcohol dehydrogenase family.</text>
</comment>
<dbReference type="OrthoDB" id="9809185at2"/>
<dbReference type="SUPFAM" id="SSF50129">
    <property type="entry name" value="GroES-like"/>
    <property type="match status" value="1"/>
</dbReference>
<keyword evidence="9" id="KW-1185">Reference proteome</keyword>
<dbReference type="InterPro" id="IPR020843">
    <property type="entry name" value="ER"/>
</dbReference>
<proteinExistence type="inferred from homology"/>
<dbReference type="AlphaFoldDB" id="A0A1J6HIF6"/>
<name>A0A1J6HIF6_9HYPH</name>
<dbReference type="GO" id="GO:0016616">
    <property type="term" value="F:oxidoreductase activity, acting on the CH-OH group of donors, NAD or NADP as acceptor"/>
    <property type="evidence" value="ECO:0007669"/>
    <property type="project" value="InterPro"/>
</dbReference>
<sequence>MALALVLEKARELALRDIDIDLTLGDCDVRIAMDIVGICGSDVHYYRHGRIGPFIVKKPMILGHEGAGTVIACGARVHNLTVGDRVCIEPGVPDFTSRPSRIGLYNLDPFLTFWATPPVHGCLTPDVVHPANLTYKLPGNVSFAEGAMIEPLAVGLQAVHKTGVAAGDVALVLGAGPIGILVALSALSAGCSRVLIFDPASQKLDIAACYSGIQPLHAGDGPLKDQVRCLTDDWGVDIVYECSGAAKAFDGIADCIRPGGTLACVGMPEKAVPIDIVALQVKEIRLVTVFRYANVYERAIALLAEGRIDVKPLISETYDFKDSVEAFRRADAAHPTDVKIQIAMR</sequence>
<dbReference type="EMBL" id="MOEC01000013">
    <property type="protein sequence ID" value="OIS92789.1"/>
    <property type="molecule type" value="Genomic_DNA"/>
</dbReference>
<dbReference type="InterPro" id="IPR045306">
    <property type="entry name" value="SDH-like"/>
</dbReference>
<gene>
    <name evidence="8" type="ORF">BLA27_13930</name>
</gene>
<dbReference type="SMART" id="SM00829">
    <property type="entry name" value="PKS_ER"/>
    <property type="match status" value="1"/>
</dbReference>
<dbReference type="InterPro" id="IPR036291">
    <property type="entry name" value="NAD(P)-bd_dom_sf"/>
</dbReference>
<dbReference type="SUPFAM" id="SSF51735">
    <property type="entry name" value="NAD(P)-binding Rossmann-fold domains"/>
    <property type="match status" value="1"/>
</dbReference>
<evidence type="ECO:0000256" key="2">
    <source>
        <dbReference type="ARBA" id="ARBA00008072"/>
    </source>
</evidence>
<dbReference type="Gene3D" id="3.90.180.10">
    <property type="entry name" value="Medium-chain alcohol dehydrogenases, catalytic domain"/>
    <property type="match status" value="1"/>
</dbReference>
<evidence type="ECO:0000313" key="9">
    <source>
        <dbReference type="Proteomes" id="UP000182985"/>
    </source>
</evidence>
<evidence type="ECO:0000256" key="5">
    <source>
        <dbReference type="ARBA" id="ARBA00023002"/>
    </source>
</evidence>
<evidence type="ECO:0000256" key="1">
    <source>
        <dbReference type="ARBA" id="ARBA00001947"/>
    </source>
</evidence>
<keyword evidence="3 6" id="KW-0479">Metal-binding</keyword>
<comment type="caution">
    <text evidence="8">The sequence shown here is derived from an EMBL/GenBank/DDBJ whole genome shotgun (WGS) entry which is preliminary data.</text>
</comment>
<dbReference type="InterPro" id="IPR011032">
    <property type="entry name" value="GroES-like_sf"/>
</dbReference>
<comment type="cofactor">
    <cofactor evidence="1 6">
        <name>Zn(2+)</name>
        <dbReference type="ChEBI" id="CHEBI:29105"/>
    </cofactor>
</comment>
<dbReference type="InterPro" id="IPR002328">
    <property type="entry name" value="ADH_Zn_CS"/>
</dbReference>
<dbReference type="Pfam" id="PF08240">
    <property type="entry name" value="ADH_N"/>
    <property type="match status" value="1"/>
</dbReference>
<accession>A0A1J6HIF6</accession>
<dbReference type="CDD" id="cd05285">
    <property type="entry name" value="sorbitol_DH"/>
    <property type="match status" value="1"/>
</dbReference>
<organism evidence="8 9">
    <name type="scientific">Brucella cytisi</name>
    <dbReference type="NCBI Taxonomy" id="407152"/>
    <lineage>
        <taxon>Bacteria</taxon>
        <taxon>Pseudomonadati</taxon>
        <taxon>Pseudomonadota</taxon>
        <taxon>Alphaproteobacteria</taxon>
        <taxon>Hyphomicrobiales</taxon>
        <taxon>Brucellaceae</taxon>
        <taxon>Brucella/Ochrobactrum group</taxon>
        <taxon>Brucella</taxon>
    </lineage>
</organism>
<dbReference type="Pfam" id="PF00107">
    <property type="entry name" value="ADH_zinc_N"/>
    <property type="match status" value="1"/>
</dbReference>
<feature type="domain" description="Enoyl reductase (ER)" evidence="7">
    <location>
        <begin position="10"/>
        <end position="336"/>
    </location>
</feature>
<keyword evidence="4 6" id="KW-0862">Zinc</keyword>
<evidence type="ECO:0000256" key="4">
    <source>
        <dbReference type="ARBA" id="ARBA00022833"/>
    </source>
</evidence>